<dbReference type="Gene3D" id="3.90.1150.170">
    <property type="match status" value="1"/>
</dbReference>
<comment type="cofactor">
    <cofactor evidence="1 6 7">
        <name>pyridoxal 5'-phosphate</name>
        <dbReference type="ChEBI" id="CHEBI:597326"/>
    </cofactor>
</comment>
<dbReference type="InterPro" id="IPR015424">
    <property type="entry name" value="PyrdxlP-dep_Trfase"/>
</dbReference>
<dbReference type="GO" id="GO:0030170">
    <property type="term" value="F:pyridoxal phosphate binding"/>
    <property type="evidence" value="ECO:0007669"/>
    <property type="project" value="InterPro"/>
</dbReference>
<evidence type="ECO:0000256" key="2">
    <source>
        <dbReference type="ARBA" id="ARBA00009533"/>
    </source>
</evidence>
<dbReference type="Gene3D" id="3.40.640.10">
    <property type="entry name" value="Type I PLP-dependent aspartate aminotransferase-like (Major domain)"/>
    <property type="match status" value="1"/>
</dbReference>
<evidence type="ECO:0000313" key="8">
    <source>
        <dbReference type="EMBL" id="WKN38035.1"/>
    </source>
</evidence>
<evidence type="ECO:0000256" key="1">
    <source>
        <dbReference type="ARBA" id="ARBA00001933"/>
    </source>
</evidence>
<reference evidence="8" key="2">
    <citation type="journal article" date="2024" name="Antonie Van Leeuwenhoek">
        <title>Roseihalotalea indica gen. nov., sp. nov., a halophilic Bacteroidetes from mesopelagic Southwest Indian Ocean with higher carbohydrate metabolic potential.</title>
        <authorList>
            <person name="Chen B."/>
            <person name="Zhang M."/>
            <person name="Lin D."/>
            <person name="Ye J."/>
            <person name="Tang K."/>
        </authorList>
    </citation>
    <scope>NUCLEOTIDE SEQUENCE</scope>
    <source>
        <strain evidence="8">TK19036</strain>
    </source>
</reference>
<dbReference type="PANTHER" id="PTHR45677">
    <property type="entry name" value="GLUTAMATE DECARBOXYLASE-RELATED"/>
    <property type="match status" value="1"/>
</dbReference>
<protein>
    <submittedName>
        <fullName evidence="8">Pyridoxal-dependent decarboxylase</fullName>
    </submittedName>
</protein>
<comment type="similarity">
    <text evidence="2 7">Belongs to the group II decarboxylase family.</text>
</comment>
<evidence type="ECO:0000256" key="3">
    <source>
        <dbReference type="ARBA" id="ARBA00022793"/>
    </source>
</evidence>
<dbReference type="InterPro" id="IPR015421">
    <property type="entry name" value="PyrdxlP-dep_Trfase_major"/>
</dbReference>
<dbReference type="EMBL" id="CP120682">
    <property type="protein sequence ID" value="WKN38035.1"/>
    <property type="molecule type" value="Genomic_DNA"/>
</dbReference>
<dbReference type="PANTHER" id="PTHR45677:SF8">
    <property type="entry name" value="CYSTEINE SULFINIC ACID DECARBOXYLASE"/>
    <property type="match status" value="1"/>
</dbReference>
<dbReference type="GO" id="GO:0005737">
    <property type="term" value="C:cytoplasm"/>
    <property type="evidence" value="ECO:0007669"/>
    <property type="project" value="TreeGrafter"/>
</dbReference>
<reference evidence="8" key="1">
    <citation type="journal article" date="2023" name="Comput. Struct. Biotechnol. J.">
        <title>Discovery of a novel marine Bacteroidetes with a rich repertoire of carbohydrate-active enzymes.</title>
        <authorList>
            <person name="Chen B."/>
            <person name="Liu G."/>
            <person name="Chen Q."/>
            <person name="Wang H."/>
            <person name="Liu L."/>
            <person name="Tang K."/>
        </authorList>
    </citation>
    <scope>NUCLEOTIDE SEQUENCE</scope>
    <source>
        <strain evidence="8">TK19036</strain>
    </source>
</reference>
<evidence type="ECO:0000256" key="7">
    <source>
        <dbReference type="RuleBase" id="RU000382"/>
    </source>
</evidence>
<dbReference type="InterPro" id="IPR010977">
    <property type="entry name" value="Aromatic_deC"/>
</dbReference>
<dbReference type="InterPro" id="IPR002129">
    <property type="entry name" value="PyrdxlP-dep_de-COase"/>
</dbReference>
<name>A0AA49JHC6_9BACT</name>
<evidence type="ECO:0000256" key="6">
    <source>
        <dbReference type="PIRSR" id="PIRSR602129-50"/>
    </source>
</evidence>
<dbReference type="GO" id="GO:0006520">
    <property type="term" value="P:amino acid metabolic process"/>
    <property type="evidence" value="ECO:0007669"/>
    <property type="project" value="InterPro"/>
</dbReference>
<dbReference type="Pfam" id="PF00282">
    <property type="entry name" value="Pyridoxal_deC"/>
    <property type="match status" value="1"/>
</dbReference>
<sequence length="483" mass="54427">MDNSLLQQAYDPEQFRQQGHQLIDRLADYLAQMQQNPHLAVLPWQSPEDKLFSWEADLSASPQSNLSQFFDRVLMESMHIHHPRYVGHQVSPPAPAAALAGFLSAFLNNGMAVYEMGPVSSVIERVVMRQVASAIGYDEQGGGIMTSGGTLANLTALLAARQVKSDYTAWQQGTPEPLALLVSEEAHYCVDRAVKIMGWGDEGIIKVPVDAQYRMRTDQLETCYHQAKANGRKVIAVVASACTTSTGSYDNLEETARFCRQHDLWLHVDGAHGAPAAFSRKYRQRVSGLSQADSITIDFHKMLMTPALTTGLMFKDESYSFTTFAQNASYLLSENEGEWFNSGKRTMECTKRMMSITVYTLLRTYGWKLWDENVTYLYELAERFAQSIQQRESLELALTPQANIICFRYAPVGIPADQLNKLNAQIRQDTIEEGRFYIVQTQLKGELYLRTTLMNPFTTESILNDLLDDIIQKGDKLRKTKLA</sequence>
<feature type="modified residue" description="N6-(pyridoxal phosphate)lysine" evidence="6">
    <location>
        <position position="301"/>
    </location>
</feature>
<keyword evidence="5 7" id="KW-0456">Lyase</keyword>
<proteinExistence type="inferred from homology"/>
<keyword evidence="3" id="KW-0210">Decarboxylase</keyword>
<dbReference type="GO" id="GO:0016831">
    <property type="term" value="F:carboxy-lyase activity"/>
    <property type="evidence" value="ECO:0007669"/>
    <property type="project" value="UniProtKB-KW"/>
</dbReference>
<dbReference type="SUPFAM" id="SSF53383">
    <property type="entry name" value="PLP-dependent transferases"/>
    <property type="match status" value="1"/>
</dbReference>
<evidence type="ECO:0000256" key="5">
    <source>
        <dbReference type="ARBA" id="ARBA00023239"/>
    </source>
</evidence>
<keyword evidence="4 6" id="KW-0663">Pyridoxal phosphate</keyword>
<dbReference type="AlphaFoldDB" id="A0AA49JHC6"/>
<evidence type="ECO:0000256" key="4">
    <source>
        <dbReference type="ARBA" id="ARBA00022898"/>
    </source>
</evidence>
<dbReference type="PRINTS" id="PR00800">
    <property type="entry name" value="YHDCRBOXLASE"/>
</dbReference>
<dbReference type="GO" id="GO:0019752">
    <property type="term" value="P:carboxylic acid metabolic process"/>
    <property type="evidence" value="ECO:0007669"/>
    <property type="project" value="InterPro"/>
</dbReference>
<gene>
    <name evidence="8" type="ORF">K4G66_04850</name>
</gene>
<organism evidence="8">
    <name type="scientific">Roseihalotalea indica</name>
    <dbReference type="NCBI Taxonomy" id="2867963"/>
    <lineage>
        <taxon>Bacteria</taxon>
        <taxon>Pseudomonadati</taxon>
        <taxon>Bacteroidota</taxon>
        <taxon>Cytophagia</taxon>
        <taxon>Cytophagales</taxon>
        <taxon>Catalimonadaceae</taxon>
        <taxon>Roseihalotalea</taxon>
    </lineage>
</organism>
<accession>A0AA49JHC6</accession>